<proteinExistence type="predicted"/>
<dbReference type="Proteomes" id="UP000009882">
    <property type="component" value="Unassembled WGS sequence"/>
</dbReference>
<comment type="caution">
    <text evidence="1">The sequence shown here is derived from an EMBL/GenBank/DDBJ whole genome shotgun (WGS) entry which is preliminary data.</text>
</comment>
<dbReference type="AlphaFoldDB" id="K9FT25"/>
<evidence type="ECO:0000313" key="2">
    <source>
        <dbReference type="Proteomes" id="UP000009882"/>
    </source>
</evidence>
<gene>
    <name evidence="1" type="ORF">PDIG_45990</name>
</gene>
<keyword evidence="2" id="KW-1185">Reference proteome</keyword>
<name>K9FT25_PEND2</name>
<evidence type="ECO:0000313" key="1">
    <source>
        <dbReference type="EMBL" id="EKV12274.1"/>
    </source>
</evidence>
<dbReference type="InParanoid" id="K9FT25"/>
<sequence length="133" mass="15038">MLFEIGSVICAAISLGATPTSSGDSLELRSIHLSFENSVIRHLDCRIQTPPRNHESVKESISKLIAAMKGIHCSLLQMISVLWPMFIVGWETYDTNEREFSHNRIGDMQIHGMGKFTRARELWSKFWASTTSL</sequence>
<protein>
    <submittedName>
        <fullName evidence="1">Uncharacterized protein</fullName>
    </submittedName>
</protein>
<accession>K9FT25</accession>
<dbReference type="STRING" id="1170229.K9FT25"/>
<organism evidence="1 2">
    <name type="scientific">Penicillium digitatum (strain PHI26 / CECT 20796)</name>
    <name type="common">Green mold</name>
    <dbReference type="NCBI Taxonomy" id="1170229"/>
    <lineage>
        <taxon>Eukaryota</taxon>
        <taxon>Fungi</taxon>
        <taxon>Dikarya</taxon>
        <taxon>Ascomycota</taxon>
        <taxon>Pezizomycotina</taxon>
        <taxon>Eurotiomycetes</taxon>
        <taxon>Eurotiomycetidae</taxon>
        <taxon>Eurotiales</taxon>
        <taxon>Aspergillaceae</taxon>
        <taxon>Penicillium</taxon>
    </lineage>
</organism>
<dbReference type="HOGENOM" id="CLU_1907370_0_0_1"/>
<reference evidence="2" key="1">
    <citation type="journal article" date="2012" name="BMC Genomics">
        <title>Genome sequence of the necrotrophic fungus Penicillium digitatum, the main postharvest pathogen of citrus.</title>
        <authorList>
            <person name="Marcet-Houben M."/>
            <person name="Ballester A.-R."/>
            <person name="de la Fuente B."/>
            <person name="Harries E."/>
            <person name="Marcos J.F."/>
            <person name="Gonzalez-Candelas L."/>
            <person name="Gabaldon T."/>
        </authorList>
    </citation>
    <scope>NUCLEOTIDE SEQUENCE [LARGE SCALE GENOMIC DNA]</scope>
    <source>
        <strain evidence="2">PHI26 / CECT 20796</strain>
    </source>
</reference>
<dbReference type="EMBL" id="AKCT01000182">
    <property type="protein sequence ID" value="EKV12274.1"/>
    <property type="molecule type" value="Genomic_DNA"/>
</dbReference>
<dbReference type="Pfam" id="PF11951">
    <property type="entry name" value="Fungal_trans_2"/>
    <property type="match status" value="1"/>
</dbReference>
<dbReference type="eggNOG" id="ENOG502SR7J">
    <property type="taxonomic scope" value="Eukaryota"/>
</dbReference>
<dbReference type="OrthoDB" id="3509362at2759"/>
<dbReference type="InterPro" id="IPR021858">
    <property type="entry name" value="Fun_TF"/>
</dbReference>